<dbReference type="STRING" id="869212.Turpa_0124"/>
<dbReference type="NCBIfam" id="TIGR03723">
    <property type="entry name" value="T6A_TsaD_YgjD"/>
    <property type="match status" value="1"/>
</dbReference>
<dbReference type="PANTHER" id="PTHR11735:SF6">
    <property type="entry name" value="TRNA N6-ADENOSINE THREONYLCARBAMOYLTRANSFERASE, MITOCHONDRIAL"/>
    <property type="match status" value="1"/>
</dbReference>
<dbReference type="EC" id="2.3.1.234" evidence="7"/>
<dbReference type="EMBL" id="CP002959">
    <property type="protein sequence ID" value="AFM10786.1"/>
    <property type="molecule type" value="Genomic_DNA"/>
</dbReference>
<evidence type="ECO:0000256" key="7">
    <source>
        <dbReference type="HAMAP-Rule" id="MF_01445"/>
    </source>
</evidence>
<dbReference type="GO" id="GO:0002949">
    <property type="term" value="P:tRNA threonylcarbamoyladenosine modification"/>
    <property type="evidence" value="ECO:0007669"/>
    <property type="project" value="UniProtKB-UniRule"/>
</dbReference>
<feature type="binding site" evidence="7">
    <location>
        <position position="112"/>
    </location>
    <ligand>
        <name>Fe cation</name>
        <dbReference type="ChEBI" id="CHEBI:24875"/>
    </ligand>
</feature>
<dbReference type="GO" id="GO:0061711">
    <property type="term" value="F:tRNA N(6)-L-threonylcarbamoyladenine synthase activity"/>
    <property type="evidence" value="ECO:0007669"/>
    <property type="project" value="UniProtKB-EC"/>
</dbReference>
<keyword evidence="5 7" id="KW-0012">Acyltransferase</keyword>
<comment type="cofactor">
    <cofactor evidence="7">
        <name>Fe(2+)</name>
        <dbReference type="ChEBI" id="CHEBI:29033"/>
    </cofactor>
    <text evidence="7">Binds 1 Fe(2+) ion per subunit.</text>
</comment>
<dbReference type="PANTHER" id="PTHR11735">
    <property type="entry name" value="TRNA N6-ADENOSINE THREONYLCARBAMOYLTRANSFERASE"/>
    <property type="match status" value="1"/>
</dbReference>
<dbReference type="InterPro" id="IPR022450">
    <property type="entry name" value="TsaD"/>
</dbReference>
<feature type="binding site" evidence="7">
    <location>
        <position position="181"/>
    </location>
    <ligand>
        <name>substrate</name>
    </ligand>
</feature>
<dbReference type="SUPFAM" id="SSF53067">
    <property type="entry name" value="Actin-like ATPase domain"/>
    <property type="match status" value="1"/>
</dbReference>
<evidence type="ECO:0000256" key="2">
    <source>
        <dbReference type="ARBA" id="ARBA00022694"/>
    </source>
</evidence>
<gene>
    <name evidence="7" type="primary">tsaD</name>
    <name evidence="9" type="ordered locus">Turpa_0124</name>
</gene>
<comment type="subcellular location">
    <subcellularLocation>
        <location evidence="7">Cytoplasm</location>
    </subcellularLocation>
</comment>
<sequence length="349" mass="37547">MGLGLAFESSCDETGVALVENGRRVISAPLFSQIAMHRPYGGIVPEYASRAHLEKFTPLLAEILKAHPLAPGDLDYVAVTTRPGLVGALLVGYQTARAAARHFQVPLIGVHHLEAHLAAVRLSGHELQFPALGMILSGGNSAIYRLSSVGQTELVGDTLDDAAGEALDKAAQILRLGYPGGPAIEKQAALYLERRGFLTGEEAKLDAENPFPLILKSLERERVQFSFSGIKTALLRRFDAAKPEEVPALAFFYQDRIVEHIVRNLAHAIGLNPKRPVIAAGGVLANQRLRRALSQLCEKLRVPLIVPENQFCTDNAAMVAAAAELYFEAGLKSPYTEISSNNGFAAAKG</sequence>
<dbReference type="RefSeq" id="WP_014801307.1">
    <property type="nucleotide sequence ID" value="NC_018020.1"/>
</dbReference>
<dbReference type="PROSITE" id="PS01016">
    <property type="entry name" value="GLYCOPROTEASE"/>
    <property type="match status" value="1"/>
</dbReference>
<proteinExistence type="inferred from homology"/>
<keyword evidence="7" id="KW-0963">Cytoplasm</keyword>
<dbReference type="FunFam" id="3.30.420.40:FF:000012">
    <property type="entry name" value="tRNA N6-adenosine threonylcarbamoyltransferase"/>
    <property type="match status" value="1"/>
</dbReference>
<feature type="binding site" evidence="7">
    <location>
        <position position="185"/>
    </location>
    <ligand>
        <name>substrate</name>
    </ligand>
</feature>
<feature type="binding site" evidence="7">
    <location>
        <position position="168"/>
    </location>
    <ligand>
        <name>substrate</name>
    </ligand>
</feature>
<dbReference type="GO" id="GO:0005737">
    <property type="term" value="C:cytoplasm"/>
    <property type="evidence" value="ECO:0007669"/>
    <property type="project" value="UniProtKB-SubCell"/>
</dbReference>
<comment type="function">
    <text evidence="7">Required for the formation of a threonylcarbamoyl group on adenosine at position 37 (t(6)A37) in tRNAs that read codons beginning with adenine. Is involved in the transfer of the threonylcarbamoyl moiety of threonylcarbamoyl-AMP (TC-AMP) to the N6 group of A37, together with TsaE and TsaB. TsaD likely plays a direct catalytic role in this reaction.</text>
</comment>
<evidence type="ECO:0000256" key="3">
    <source>
        <dbReference type="ARBA" id="ARBA00022723"/>
    </source>
</evidence>
<keyword evidence="9" id="KW-0378">Hydrolase</keyword>
<dbReference type="InterPro" id="IPR000905">
    <property type="entry name" value="Gcp-like_dom"/>
</dbReference>
<dbReference type="InterPro" id="IPR017861">
    <property type="entry name" value="KAE1/TsaD"/>
</dbReference>
<dbReference type="KEGG" id="tpx:Turpa_0124"/>
<dbReference type="PATRIC" id="fig|869212.3.peg.83"/>
<dbReference type="InterPro" id="IPR017860">
    <property type="entry name" value="Peptidase_M22_CS"/>
</dbReference>
<keyword evidence="3 7" id="KW-0479">Metal-binding</keyword>
<reference evidence="9 10" key="1">
    <citation type="submission" date="2012-06" db="EMBL/GenBank/DDBJ databases">
        <title>The complete chromosome of genome of Turneriella parva DSM 21527.</title>
        <authorList>
            <consortium name="US DOE Joint Genome Institute (JGI-PGF)"/>
            <person name="Lucas S."/>
            <person name="Han J."/>
            <person name="Lapidus A."/>
            <person name="Bruce D."/>
            <person name="Goodwin L."/>
            <person name="Pitluck S."/>
            <person name="Peters L."/>
            <person name="Kyrpides N."/>
            <person name="Mavromatis K."/>
            <person name="Ivanova N."/>
            <person name="Mikhailova N."/>
            <person name="Chertkov O."/>
            <person name="Detter J.C."/>
            <person name="Tapia R."/>
            <person name="Han C."/>
            <person name="Land M."/>
            <person name="Hauser L."/>
            <person name="Markowitz V."/>
            <person name="Cheng J.-F."/>
            <person name="Hugenholtz P."/>
            <person name="Woyke T."/>
            <person name="Wu D."/>
            <person name="Gronow S."/>
            <person name="Wellnitz S."/>
            <person name="Brambilla E."/>
            <person name="Klenk H.-P."/>
            <person name="Eisen J.A."/>
        </authorList>
    </citation>
    <scope>NUCLEOTIDE SEQUENCE [LARGE SCALE GENOMIC DNA]</scope>
    <source>
        <strain evidence="10">ATCC BAA-1111 / DSM 21527 / NCTC 11395 / H</strain>
    </source>
</reference>
<dbReference type="HAMAP" id="MF_01445">
    <property type="entry name" value="TsaD"/>
    <property type="match status" value="1"/>
</dbReference>
<dbReference type="NCBIfam" id="TIGR00329">
    <property type="entry name" value="gcp_kae1"/>
    <property type="match status" value="1"/>
</dbReference>
<evidence type="ECO:0000256" key="4">
    <source>
        <dbReference type="ARBA" id="ARBA00023004"/>
    </source>
</evidence>
<dbReference type="AlphaFoldDB" id="I4B0H9"/>
<evidence type="ECO:0000259" key="8">
    <source>
        <dbReference type="Pfam" id="PF00814"/>
    </source>
</evidence>
<feature type="binding site" evidence="7">
    <location>
        <position position="116"/>
    </location>
    <ligand>
        <name>Fe cation</name>
        <dbReference type="ChEBI" id="CHEBI:24875"/>
    </ligand>
</feature>
<dbReference type="GO" id="GO:0005506">
    <property type="term" value="F:iron ion binding"/>
    <property type="evidence" value="ECO:0007669"/>
    <property type="project" value="UniProtKB-UniRule"/>
</dbReference>
<feature type="binding site" evidence="7">
    <location>
        <position position="314"/>
    </location>
    <ligand>
        <name>Fe cation</name>
        <dbReference type="ChEBI" id="CHEBI:24875"/>
    </ligand>
</feature>
<dbReference type="GO" id="GO:0016787">
    <property type="term" value="F:hydrolase activity"/>
    <property type="evidence" value="ECO:0007669"/>
    <property type="project" value="UniProtKB-KW"/>
</dbReference>
<dbReference type="HOGENOM" id="CLU_023208_0_2_12"/>
<feature type="binding site" evidence="7">
    <location>
        <begin position="135"/>
        <end position="139"/>
    </location>
    <ligand>
        <name>substrate</name>
    </ligand>
</feature>
<dbReference type="Gene3D" id="3.30.420.40">
    <property type="match status" value="2"/>
</dbReference>
<comment type="catalytic activity">
    <reaction evidence="6 7">
        <text>L-threonylcarbamoyladenylate + adenosine(37) in tRNA = N(6)-L-threonylcarbamoyladenosine(37) in tRNA + AMP + H(+)</text>
        <dbReference type="Rhea" id="RHEA:37059"/>
        <dbReference type="Rhea" id="RHEA-COMP:10162"/>
        <dbReference type="Rhea" id="RHEA-COMP:10163"/>
        <dbReference type="ChEBI" id="CHEBI:15378"/>
        <dbReference type="ChEBI" id="CHEBI:73682"/>
        <dbReference type="ChEBI" id="CHEBI:74411"/>
        <dbReference type="ChEBI" id="CHEBI:74418"/>
        <dbReference type="ChEBI" id="CHEBI:456215"/>
        <dbReference type="EC" id="2.3.1.234"/>
    </reaction>
</comment>
<evidence type="ECO:0000256" key="6">
    <source>
        <dbReference type="ARBA" id="ARBA00048117"/>
    </source>
</evidence>
<name>I4B0H9_TURPD</name>
<organism evidence="9 10">
    <name type="scientific">Turneriella parva (strain ATCC BAA-1111 / DSM 21527 / NCTC 11395 / H)</name>
    <name type="common">Leptospira parva</name>
    <dbReference type="NCBI Taxonomy" id="869212"/>
    <lineage>
        <taxon>Bacteria</taxon>
        <taxon>Pseudomonadati</taxon>
        <taxon>Spirochaetota</taxon>
        <taxon>Spirochaetia</taxon>
        <taxon>Leptospirales</taxon>
        <taxon>Leptospiraceae</taxon>
        <taxon>Turneriella</taxon>
    </lineage>
</organism>
<comment type="similarity">
    <text evidence="7">Belongs to the KAE1 / TsaD family.</text>
</comment>
<evidence type="ECO:0000256" key="5">
    <source>
        <dbReference type="ARBA" id="ARBA00023315"/>
    </source>
</evidence>
<keyword evidence="4 7" id="KW-0408">Iron</keyword>
<dbReference type="Proteomes" id="UP000006048">
    <property type="component" value="Chromosome"/>
</dbReference>
<accession>I4B0H9</accession>
<keyword evidence="2 7" id="KW-0819">tRNA processing</keyword>
<feature type="domain" description="Gcp-like" evidence="8">
    <location>
        <begin position="25"/>
        <end position="320"/>
    </location>
</feature>
<protein>
    <recommendedName>
        <fullName evidence="7">tRNA N6-adenosine threonylcarbamoyltransferase</fullName>
        <ecNumber evidence="7">2.3.1.234</ecNumber>
    </recommendedName>
    <alternativeName>
        <fullName evidence="7">N6-L-threonylcarbamoyladenine synthase</fullName>
        <shortName evidence="7">t(6)A synthase</shortName>
    </alternativeName>
    <alternativeName>
        <fullName evidence="7">t(6)A37 threonylcarbamoyladenosine biosynthesis protein TsaD</fullName>
    </alternativeName>
    <alternativeName>
        <fullName evidence="7">tRNA threonylcarbamoyladenosine biosynthesis protein TsaD</fullName>
    </alternativeName>
</protein>
<evidence type="ECO:0000256" key="1">
    <source>
        <dbReference type="ARBA" id="ARBA00022679"/>
    </source>
</evidence>
<keyword evidence="1 7" id="KW-0808">Transferase</keyword>
<evidence type="ECO:0000313" key="10">
    <source>
        <dbReference type="Proteomes" id="UP000006048"/>
    </source>
</evidence>
<dbReference type="PRINTS" id="PR00789">
    <property type="entry name" value="OSIALOPTASE"/>
</dbReference>
<dbReference type="Pfam" id="PF00814">
    <property type="entry name" value="TsaD"/>
    <property type="match status" value="1"/>
</dbReference>
<dbReference type="OrthoDB" id="9806197at2"/>
<dbReference type="InterPro" id="IPR043129">
    <property type="entry name" value="ATPase_NBD"/>
</dbReference>
<feature type="binding site" evidence="7">
    <location>
        <position position="286"/>
    </location>
    <ligand>
        <name>substrate</name>
    </ligand>
</feature>
<evidence type="ECO:0000313" key="9">
    <source>
        <dbReference type="EMBL" id="AFM10786.1"/>
    </source>
</evidence>
<keyword evidence="10" id="KW-1185">Reference proteome</keyword>